<dbReference type="Pfam" id="PF07484">
    <property type="entry name" value="Collar"/>
    <property type="match status" value="1"/>
</dbReference>
<evidence type="ECO:0000259" key="1">
    <source>
        <dbReference type="Pfam" id="PF07484"/>
    </source>
</evidence>
<dbReference type="InterPro" id="IPR037053">
    <property type="entry name" value="Phage_tail_collar_dom_sf"/>
</dbReference>
<proteinExistence type="predicted"/>
<feature type="domain" description="Phage tail collar" evidence="1">
    <location>
        <begin position="7"/>
        <end position="63"/>
    </location>
</feature>
<dbReference type="RefSeq" id="WP_233390945.1">
    <property type="nucleotide sequence ID" value="NZ_JAJTWT010000003.1"/>
</dbReference>
<dbReference type="SUPFAM" id="SSF88874">
    <property type="entry name" value="Receptor-binding domain of short tail fibre protein gp12"/>
    <property type="match status" value="1"/>
</dbReference>
<organism evidence="2 3">
    <name type="scientific">Pelomonas caseinilytica</name>
    <dbReference type="NCBI Taxonomy" id="2906763"/>
    <lineage>
        <taxon>Bacteria</taxon>
        <taxon>Pseudomonadati</taxon>
        <taxon>Pseudomonadota</taxon>
        <taxon>Betaproteobacteria</taxon>
        <taxon>Burkholderiales</taxon>
        <taxon>Sphaerotilaceae</taxon>
        <taxon>Roseateles</taxon>
    </lineage>
</organism>
<reference evidence="2 3" key="1">
    <citation type="submission" date="2021-12" db="EMBL/GenBank/DDBJ databases">
        <title>Genome seq of p7.</title>
        <authorList>
            <person name="Seo T."/>
        </authorList>
    </citation>
    <scope>NUCLEOTIDE SEQUENCE [LARGE SCALE GENOMIC DNA]</scope>
    <source>
        <strain evidence="2 3">P7</strain>
    </source>
</reference>
<evidence type="ECO:0000313" key="2">
    <source>
        <dbReference type="EMBL" id="MCE4537160.1"/>
    </source>
</evidence>
<dbReference type="InterPro" id="IPR011083">
    <property type="entry name" value="Phage_tail_collar_dom"/>
</dbReference>
<dbReference type="Gene3D" id="3.90.1340.10">
    <property type="entry name" value="Phage tail collar domain"/>
    <property type="match status" value="1"/>
</dbReference>
<keyword evidence="3" id="KW-1185">Reference proteome</keyword>
<dbReference type="Proteomes" id="UP001201463">
    <property type="component" value="Unassembled WGS sequence"/>
</dbReference>
<name>A0ABS8XD44_9BURK</name>
<evidence type="ECO:0000313" key="3">
    <source>
        <dbReference type="Proteomes" id="UP001201463"/>
    </source>
</evidence>
<gene>
    <name evidence="2" type="ORF">LXT12_07845</name>
</gene>
<accession>A0ABS8XD44</accession>
<comment type="caution">
    <text evidence="2">The sequence shown here is derived from an EMBL/GenBank/DDBJ whole genome shotgun (WGS) entry which is preliminary data.</text>
</comment>
<sequence length="169" mass="17621">MSEPFLGELKLAAFGFAPRGWAFCNGQLLPIAQNQALFSLLGTNYGGDGRLTFGLPDLRGRTPMHADSAISLGERAGHETVTLGVAELPPHTHTLNGTSDLANAAPPGGALPAAKPRGGLTRYAPPGSNTVMFPGSVAMAGGSQSHDNMQPFLVMTWLIALQGIFPSRN</sequence>
<protein>
    <submittedName>
        <fullName evidence="2">Tail fiber protein</fullName>
    </submittedName>
</protein>
<dbReference type="EMBL" id="JAJTWT010000003">
    <property type="protein sequence ID" value="MCE4537160.1"/>
    <property type="molecule type" value="Genomic_DNA"/>
</dbReference>